<dbReference type="AlphaFoldDB" id="W6Y7T0"/>
<accession>W6Y7T0</accession>
<reference evidence="1 2" key="1">
    <citation type="journal article" date="2013" name="PLoS Genet.">
        <title>Comparative genome structure, secondary metabolite, and effector coding capacity across Cochliobolus pathogens.</title>
        <authorList>
            <person name="Condon B.J."/>
            <person name="Leng Y."/>
            <person name="Wu D."/>
            <person name="Bushley K.E."/>
            <person name="Ohm R.A."/>
            <person name="Otillar R."/>
            <person name="Martin J."/>
            <person name="Schackwitz W."/>
            <person name="Grimwood J."/>
            <person name="MohdZainudin N."/>
            <person name="Xue C."/>
            <person name="Wang R."/>
            <person name="Manning V.A."/>
            <person name="Dhillon B."/>
            <person name="Tu Z.J."/>
            <person name="Steffenson B.J."/>
            <person name="Salamov A."/>
            <person name="Sun H."/>
            <person name="Lowry S."/>
            <person name="LaButti K."/>
            <person name="Han J."/>
            <person name="Copeland A."/>
            <person name="Lindquist E."/>
            <person name="Barry K."/>
            <person name="Schmutz J."/>
            <person name="Baker S.E."/>
            <person name="Ciuffetti L.M."/>
            <person name="Grigoriev I.V."/>
            <person name="Zhong S."/>
            <person name="Turgeon B.G."/>
        </authorList>
    </citation>
    <scope>NUCLEOTIDE SEQUENCE [LARGE SCALE GENOMIC DNA]</scope>
    <source>
        <strain evidence="1 2">26-R-13</strain>
    </source>
</reference>
<protein>
    <submittedName>
        <fullName evidence="1">Uncharacterized protein</fullName>
    </submittedName>
</protein>
<evidence type="ECO:0000313" key="1">
    <source>
        <dbReference type="EMBL" id="EUC33998.1"/>
    </source>
</evidence>
<dbReference type="HOGENOM" id="CLU_2176938_0_0_1"/>
<dbReference type="KEGG" id="bze:COCCADRAFT_94520"/>
<sequence length="110" mass="12453">LYQPLLPKFTVKVIPKPPCLNMRAAALSKRKRKKTASLCILASESHGLRNTCLYHTCCGNSKLYTRSRSSRLSMYFQKNIFNPNHVFFFFFSSAITTRGKLSLVGPVLPP</sequence>
<dbReference type="Proteomes" id="UP000053841">
    <property type="component" value="Unassembled WGS sequence"/>
</dbReference>
<gene>
    <name evidence="1" type="ORF">COCCADRAFT_94520</name>
</gene>
<name>W6Y7T0_COCC2</name>
<keyword evidence="2" id="KW-1185">Reference proteome</keyword>
<dbReference type="RefSeq" id="XP_007711699.1">
    <property type="nucleotide sequence ID" value="XM_007713509.1"/>
</dbReference>
<dbReference type="EMBL" id="KI964599">
    <property type="protein sequence ID" value="EUC33998.1"/>
    <property type="molecule type" value="Genomic_DNA"/>
</dbReference>
<dbReference type="GeneID" id="19153766"/>
<organism evidence="1 2">
    <name type="scientific">Cochliobolus carbonum (strain 26-R-13)</name>
    <name type="common">Maize leaf spot fungus</name>
    <name type="synonym">Bipolaris zeicola</name>
    <dbReference type="NCBI Taxonomy" id="930089"/>
    <lineage>
        <taxon>Eukaryota</taxon>
        <taxon>Fungi</taxon>
        <taxon>Dikarya</taxon>
        <taxon>Ascomycota</taxon>
        <taxon>Pezizomycotina</taxon>
        <taxon>Dothideomycetes</taxon>
        <taxon>Pleosporomycetidae</taxon>
        <taxon>Pleosporales</taxon>
        <taxon>Pleosporineae</taxon>
        <taxon>Pleosporaceae</taxon>
        <taxon>Bipolaris</taxon>
    </lineage>
</organism>
<feature type="non-terminal residue" evidence="1">
    <location>
        <position position="1"/>
    </location>
</feature>
<proteinExistence type="predicted"/>
<evidence type="ECO:0000313" key="2">
    <source>
        <dbReference type="Proteomes" id="UP000053841"/>
    </source>
</evidence>